<proteinExistence type="predicted"/>
<dbReference type="PANTHER" id="PTHR45889">
    <property type="entry name" value="IG-LIKE DOMAIN-CONTAINING PROTEIN"/>
    <property type="match status" value="1"/>
</dbReference>
<gene>
    <name evidence="2" type="ORF">RRG08_015476</name>
</gene>
<dbReference type="Proteomes" id="UP001283361">
    <property type="component" value="Unassembled WGS sequence"/>
</dbReference>
<reference evidence="2" key="1">
    <citation type="journal article" date="2023" name="G3 (Bethesda)">
        <title>A reference genome for the long-term kleptoplast-retaining sea slug Elysia crispata morphotype clarki.</title>
        <authorList>
            <person name="Eastman K.E."/>
            <person name="Pendleton A.L."/>
            <person name="Shaikh M.A."/>
            <person name="Suttiyut T."/>
            <person name="Ogas R."/>
            <person name="Tomko P."/>
            <person name="Gavelis G."/>
            <person name="Widhalm J.R."/>
            <person name="Wisecaver J.H."/>
        </authorList>
    </citation>
    <scope>NUCLEOTIDE SEQUENCE</scope>
    <source>
        <strain evidence="2">ECLA1</strain>
    </source>
</reference>
<accession>A0AAE1DT44</accession>
<comment type="caution">
    <text evidence="2">The sequence shown here is derived from an EMBL/GenBank/DDBJ whole genome shotgun (WGS) entry which is preliminary data.</text>
</comment>
<dbReference type="InterPro" id="IPR007110">
    <property type="entry name" value="Ig-like_dom"/>
</dbReference>
<evidence type="ECO:0000259" key="1">
    <source>
        <dbReference type="PROSITE" id="PS50835"/>
    </source>
</evidence>
<sequence>MQVCPSYPGYPPPPPNPISLPVPRSRALMDQCEHLALHTHLIIPKVPILLPSIKTPNDDEMFTVLVCTAHQHRPHLSQALPESPSCTVREVTEFGDIKSVTVSCSTSKVYPRAKCRFYREKDGGNSVEIPTNPVYSHPETGGTPVYYRSQCSVTVPVQELGEGTHSFTGYIYPGVTGDPAKVTGTPADKSVTLSFSQASHSCRPQAVQGYFLEESTTCTCRLSSDGHPRGTAQWYKGGQQVGSRETLLVTRDRSNPEQIYTCEAVSDLGRRVGSMLSAKFAFIDTDSVEVESTPDTINLCDNRNNNQAQVRCRISKDNVNPKPTFTFSFDGFKFDSRTVSDDGSFYHSHDYLSRDAGGKYQVTCRVINPVLNTRQDKDTHIIFRKPPPAPPQMTVGSESYQGVSPSNIVTLTEGYSGYIKCRVEGGYPATHATKLKCGQLVDTGAGHTAALSFTADQLTREMNGAVCTCTSQHDSGCYSNRKTQLTLNVLYAPEITFTLAPAQTTFSKGDKLELKCSGQGNPDPTLTLTLKETTDNLTNVATTELIHTLSLGCMDTGVYVCSGQNSQGTNRTEIFIGVRCE</sequence>
<evidence type="ECO:0000313" key="2">
    <source>
        <dbReference type="EMBL" id="KAK3780688.1"/>
    </source>
</evidence>
<protein>
    <recommendedName>
        <fullName evidence="1">Ig-like domain-containing protein</fullName>
    </recommendedName>
</protein>
<dbReference type="EMBL" id="JAWDGP010002695">
    <property type="protein sequence ID" value="KAK3780688.1"/>
    <property type="molecule type" value="Genomic_DNA"/>
</dbReference>
<dbReference type="Gene3D" id="2.60.40.10">
    <property type="entry name" value="Immunoglobulins"/>
    <property type="match status" value="3"/>
</dbReference>
<dbReference type="PROSITE" id="PS50835">
    <property type="entry name" value="IG_LIKE"/>
    <property type="match status" value="2"/>
</dbReference>
<dbReference type="InterPro" id="IPR036179">
    <property type="entry name" value="Ig-like_dom_sf"/>
</dbReference>
<dbReference type="PANTHER" id="PTHR45889:SF8">
    <property type="entry name" value="IG-LIKE DOMAIN-CONTAINING PROTEIN"/>
    <property type="match status" value="1"/>
</dbReference>
<dbReference type="InterPro" id="IPR013783">
    <property type="entry name" value="Ig-like_fold"/>
</dbReference>
<keyword evidence="3" id="KW-1185">Reference proteome</keyword>
<organism evidence="2 3">
    <name type="scientific">Elysia crispata</name>
    <name type="common">lettuce slug</name>
    <dbReference type="NCBI Taxonomy" id="231223"/>
    <lineage>
        <taxon>Eukaryota</taxon>
        <taxon>Metazoa</taxon>
        <taxon>Spiralia</taxon>
        <taxon>Lophotrochozoa</taxon>
        <taxon>Mollusca</taxon>
        <taxon>Gastropoda</taxon>
        <taxon>Heterobranchia</taxon>
        <taxon>Euthyneura</taxon>
        <taxon>Panpulmonata</taxon>
        <taxon>Sacoglossa</taxon>
        <taxon>Placobranchoidea</taxon>
        <taxon>Plakobranchidae</taxon>
        <taxon>Elysia</taxon>
    </lineage>
</organism>
<feature type="domain" description="Ig-like" evidence="1">
    <location>
        <begin position="204"/>
        <end position="281"/>
    </location>
</feature>
<name>A0AAE1DT44_9GAST</name>
<feature type="domain" description="Ig-like" evidence="1">
    <location>
        <begin position="493"/>
        <end position="577"/>
    </location>
</feature>
<evidence type="ECO:0000313" key="3">
    <source>
        <dbReference type="Proteomes" id="UP001283361"/>
    </source>
</evidence>
<dbReference type="SUPFAM" id="SSF48726">
    <property type="entry name" value="Immunoglobulin"/>
    <property type="match status" value="2"/>
</dbReference>
<dbReference type="AlphaFoldDB" id="A0AAE1DT44"/>